<name>A0A5C3LCS0_COPMA</name>
<feature type="compositionally biased region" description="Low complexity" evidence="1">
    <location>
        <begin position="229"/>
        <end position="240"/>
    </location>
</feature>
<dbReference type="STRING" id="230819.A0A5C3LCS0"/>
<dbReference type="EMBL" id="ML210146">
    <property type="protein sequence ID" value="TFK30864.1"/>
    <property type="molecule type" value="Genomic_DNA"/>
</dbReference>
<sequence>MIHIDDQPYTTPDEDPFHVQPPVRAIHSPSLLDKWIHEQQRKQDLMLLELPPPPPPFQDEASPRSATPTHPYLAYPDIARLSLDEEEDEARAPDDASSLYSYDLVDDDDIPQSAVHSQVPETPTGSRSSRGSKALLSPSPFRNINLSFRANDSSPKSSSRMSIFARPSRNSTSTSHHTRSSSLSTLTSMHQSPTIKQPPSTAKWRPSILGHFPQSPSTSDISYTPPRASLSSGDTYSSGSQTVTTLESDPPTTPSKPSFFDSIRTKNRSSLSIFRPQNGHASSSSIWSQSCTSRTPFDDHDSLDFTLPPHPECGVAADATLPRRIPFAMKSVNQYDNLLDDEDNLAHYVPPTPKRESTRNSINLPPNSTFSRVAFGSLSSRNQKKKKRLVISGVGMHETRKYEGVQRWCENFGEIRQISRVPNGDLHIEFRKADVADTVCRVRAKVFIAGVGSVYLSWITGDKR</sequence>
<reference evidence="2 3" key="1">
    <citation type="journal article" date="2019" name="Nat. Ecol. Evol.">
        <title>Megaphylogeny resolves global patterns of mushroom evolution.</title>
        <authorList>
            <person name="Varga T."/>
            <person name="Krizsan K."/>
            <person name="Foldi C."/>
            <person name="Dima B."/>
            <person name="Sanchez-Garcia M."/>
            <person name="Sanchez-Ramirez S."/>
            <person name="Szollosi G.J."/>
            <person name="Szarkandi J.G."/>
            <person name="Papp V."/>
            <person name="Albert L."/>
            <person name="Andreopoulos W."/>
            <person name="Angelini C."/>
            <person name="Antonin V."/>
            <person name="Barry K.W."/>
            <person name="Bougher N.L."/>
            <person name="Buchanan P."/>
            <person name="Buyck B."/>
            <person name="Bense V."/>
            <person name="Catcheside P."/>
            <person name="Chovatia M."/>
            <person name="Cooper J."/>
            <person name="Damon W."/>
            <person name="Desjardin D."/>
            <person name="Finy P."/>
            <person name="Geml J."/>
            <person name="Haridas S."/>
            <person name="Hughes K."/>
            <person name="Justo A."/>
            <person name="Karasinski D."/>
            <person name="Kautmanova I."/>
            <person name="Kiss B."/>
            <person name="Kocsube S."/>
            <person name="Kotiranta H."/>
            <person name="LaButti K.M."/>
            <person name="Lechner B.E."/>
            <person name="Liimatainen K."/>
            <person name="Lipzen A."/>
            <person name="Lukacs Z."/>
            <person name="Mihaltcheva S."/>
            <person name="Morgado L.N."/>
            <person name="Niskanen T."/>
            <person name="Noordeloos M.E."/>
            <person name="Ohm R.A."/>
            <person name="Ortiz-Santana B."/>
            <person name="Ovrebo C."/>
            <person name="Racz N."/>
            <person name="Riley R."/>
            <person name="Savchenko A."/>
            <person name="Shiryaev A."/>
            <person name="Soop K."/>
            <person name="Spirin V."/>
            <person name="Szebenyi C."/>
            <person name="Tomsovsky M."/>
            <person name="Tulloss R.E."/>
            <person name="Uehling J."/>
            <person name="Grigoriev I.V."/>
            <person name="Vagvolgyi C."/>
            <person name="Papp T."/>
            <person name="Martin F.M."/>
            <person name="Miettinen O."/>
            <person name="Hibbett D.S."/>
            <person name="Nagy L.G."/>
        </authorList>
    </citation>
    <scope>NUCLEOTIDE SEQUENCE [LARGE SCALE GENOMIC DNA]</scope>
    <source>
        <strain evidence="2 3">CBS 121175</strain>
    </source>
</reference>
<feature type="compositionally biased region" description="Polar residues" evidence="1">
    <location>
        <begin position="140"/>
        <end position="161"/>
    </location>
</feature>
<feature type="compositionally biased region" description="Low complexity" evidence="1">
    <location>
        <begin position="168"/>
        <end position="188"/>
    </location>
</feature>
<protein>
    <recommendedName>
        <fullName evidence="4">RRM domain-containing protein</fullName>
    </recommendedName>
</protein>
<evidence type="ECO:0000313" key="3">
    <source>
        <dbReference type="Proteomes" id="UP000307440"/>
    </source>
</evidence>
<evidence type="ECO:0000256" key="1">
    <source>
        <dbReference type="SAM" id="MobiDB-lite"/>
    </source>
</evidence>
<organism evidence="2 3">
    <name type="scientific">Coprinopsis marcescibilis</name>
    <name type="common">Agaric fungus</name>
    <name type="synonym">Psathyrella marcescibilis</name>
    <dbReference type="NCBI Taxonomy" id="230819"/>
    <lineage>
        <taxon>Eukaryota</taxon>
        <taxon>Fungi</taxon>
        <taxon>Dikarya</taxon>
        <taxon>Basidiomycota</taxon>
        <taxon>Agaricomycotina</taxon>
        <taxon>Agaricomycetes</taxon>
        <taxon>Agaricomycetidae</taxon>
        <taxon>Agaricales</taxon>
        <taxon>Agaricineae</taxon>
        <taxon>Psathyrellaceae</taxon>
        <taxon>Coprinopsis</taxon>
    </lineage>
</organism>
<evidence type="ECO:0008006" key="4">
    <source>
        <dbReference type="Google" id="ProtNLM"/>
    </source>
</evidence>
<feature type="compositionally biased region" description="Polar residues" evidence="1">
    <location>
        <begin position="189"/>
        <end position="200"/>
    </location>
</feature>
<feature type="region of interest" description="Disordered" evidence="1">
    <location>
        <begin position="43"/>
        <end position="262"/>
    </location>
</feature>
<accession>A0A5C3LCS0</accession>
<proteinExistence type="predicted"/>
<evidence type="ECO:0000313" key="2">
    <source>
        <dbReference type="EMBL" id="TFK30864.1"/>
    </source>
</evidence>
<dbReference type="AlphaFoldDB" id="A0A5C3LCS0"/>
<dbReference type="Proteomes" id="UP000307440">
    <property type="component" value="Unassembled WGS sequence"/>
</dbReference>
<feature type="region of interest" description="Disordered" evidence="1">
    <location>
        <begin position="1"/>
        <end position="21"/>
    </location>
</feature>
<gene>
    <name evidence="2" type="ORF">FA15DRAFT_35878</name>
</gene>
<keyword evidence="3" id="KW-1185">Reference proteome</keyword>
<dbReference type="OrthoDB" id="3071736at2759"/>
<feature type="compositionally biased region" description="Polar residues" evidence="1">
    <location>
        <begin position="114"/>
        <end position="131"/>
    </location>
</feature>